<comment type="caution">
    <text evidence="1">The sequence shown here is derived from an EMBL/GenBank/DDBJ whole genome shotgun (WGS) entry which is preliminary data.</text>
</comment>
<organism evidence="1 2">
    <name type="scientific">Carnobacterium inhibens</name>
    <dbReference type="NCBI Taxonomy" id="147709"/>
    <lineage>
        <taxon>Bacteria</taxon>
        <taxon>Bacillati</taxon>
        <taxon>Bacillota</taxon>
        <taxon>Bacilli</taxon>
        <taxon>Lactobacillales</taxon>
        <taxon>Carnobacteriaceae</taxon>
        <taxon>Carnobacterium</taxon>
    </lineage>
</organism>
<evidence type="ECO:0000313" key="2">
    <source>
        <dbReference type="Proteomes" id="UP000638836"/>
    </source>
</evidence>
<sequence length="423" mass="48141">MENINLLELYKAGIVKDGGHNINVQIEKPNGKKYSGKTYAIPLKYLYYNEQNGRIGVALSNYESINGHLTSGHNEEYNMVIQKILEDDGESNTKNQMNDLKRNIAIQGQDEPGYVLNDGRVIDGNRRFTAKRLIEQDSEIIDQQYFEAVILDDLSVQNHDDLKKIKSLELKIQFGKLGKVDYNAIDRAVDAYKTIVINNVMTAKEYAGYANLTPNEVHKRITEAEIIVKFLEFTNANPDNYALAKDLDLDGPIQNIIPQYKKFKDNANSEQLLNSLFAKILQIRATKENYKDDFRTIVQNVVNSKNENTFISEMEDATDSIIDVLDTKEKTTSVIGLFDTLKNNIETADALADVKKVFANHSEKTKNLKERTEPINLVNKAINNIDSIDINIFKYLSKPEKEKLFSNLKILQEEITHILLVGE</sequence>
<gene>
    <name evidence="1" type="ORF">GLO26_05805</name>
</gene>
<name>A0ABR7TC66_9LACT</name>
<dbReference type="RefSeq" id="WP_187948718.1">
    <property type="nucleotide sequence ID" value="NZ_WNJQ01000004.1"/>
</dbReference>
<protein>
    <submittedName>
        <fullName evidence="1">RNA polymerase subunit sigma-70</fullName>
    </submittedName>
</protein>
<dbReference type="Proteomes" id="UP000638836">
    <property type="component" value="Unassembled WGS sequence"/>
</dbReference>
<dbReference type="EMBL" id="WNJQ01000004">
    <property type="protein sequence ID" value="MBC9825345.1"/>
    <property type="molecule type" value="Genomic_DNA"/>
</dbReference>
<proteinExistence type="predicted"/>
<reference evidence="1 2" key="1">
    <citation type="journal article" date="2020" name="Microorganisms">
        <title>New Insight into Antimicrobial Compounds from Food and Marine-Sourced Carnobacterium Species through Phenotype and Genome Analyses.</title>
        <authorList>
            <person name="Begrem S."/>
            <person name="Ivaniuk F."/>
            <person name="Gigout-Chevalier F."/>
            <person name="Kolypczuk L."/>
            <person name="Bonnetot S."/>
            <person name="Leroi F."/>
            <person name="Grovel O."/>
            <person name="Delbarre-Ladrat C."/>
            <person name="Passerini D."/>
        </authorList>
    </citation>
    <scope>NUCLEOTIDE SEQUENCE [LARGE SCALE GENOMIC DNA]</scope>
    <source>
        <strain evidence="1 2">MIP2551</strain>
    </source>
</reference>
<accession>A0ABR7TC66</accession>
<evidence type="ECO:0000313" key="1">
    <source>
        <dbReference type="EMBL" id="MBC9825345.1"/>
    </source>
</evidence>
<keyword evidence="2" id="KW-1185">Reference proteome</keyword>